<keyword evidence="2 7" id="KW-0813">Transport</keyword>
<comment type="function">
    <text evidence="7">Sodium-phosphate symporter.</text>
</comment>
<proteinExistence type="inferred from homology"/>
<dbReference type="GO" id="GO:0016020">
    <property type="term" value="C:membrane"/>
    <property type="evidence" value="ECO:0007669"/>
    <property type="project" value="UniProtKB-SubCell"/>
</dbReference>
<feature type="transmembrane region" description="Helical" evidence="7">
    <location>
        <begin position="209"/>
        <end position="228"/>
    </location>
</feature>
<dbReference type="InterPro" id="IPR001204">
    <property type="entry name" value="Phos_transporter"/>
</dbReference>
<dbReference type="PANTHER" id="PTHR11101:SF89">
    <property type="entry name" value="PHOSPHATE TRANSPORTER"/>
    <property type="match status" value="1"/>
</dbReference>
<evidence type="ECO:0000313" key="8">
    <source>
        <dbReference type="EMBL" id="GBG74043.1"/>
    </source>
</evidence>
<dbReference type="OrthoDB" id="260807at2759"/>
<dbReference type="STRING" id="69332.A0A388KVS2"/>
<evidence type="ECO:0000256" key="2">
    <source>
        <dbReference type="ARBA" id="ARBA00022448"/>
    </source>
</evidence>
<evidence type="ECO:0000256" key="1">
    <source>
        <dbReference type="ARBA" id="ARBA00004141"/>
    </source>
</evidence>
<reference evidence="8 9" key="1">
    <citation type="journal article" date="2018" name="Cell">
        <title>The Chara Genome: Secondary Complexity and Implications for Plant Terrestrialization.</title>
        <authorList>
            <person name="Nishiyama T."/>
            <person name="Sakayama H."/>
            <person name="Vries J.D."/>
            <person name="Buschmann H."/>
            <person name="Saint-Marcoux D."/>
            <person name="Ullrich K.K."/>
            <person name="Haas F.B."/>
            <person name="Vanderstraeten L."/>
            <person name="Becker D."/>
            <person name="Lang D."/>
            <person name="Vosolsobe S."/>
            <person name="Rombauts S."/>
            <person name="Wilhelmsson P.K.I."/>
            <person name="Janitza P."/>
            <person name="Kern R."/>
            <person name="Heyl A."/>
            <person name="Rumpler F."/>
            <person name="Villalobos L.I.A.C."/>
            <person name="Clay J.M."/>
            <person name="Skokan R."/>
            <person name="Toyoda A."/>
            <person name="Suzuki Y."/>
            <person name="Kagoshima H."/>
            <person name="Schijlen E."/>
            <person name="Tajeshwar N."/>
            <person name="Catarino B."/>
            <person name="Hetherington A.J."/>
            <person name="Saltykova A."/>
            <person name="Bonnot C."/>
            <person name="Breuninger H."/>
            <person name="Symeonidi A."/>
            <person name="Radhakrishnan G.V."/>
            <person name="Van Nieuwerburgh F."/>
            <person name="Deforce D."/>
            <person name="Chang C."/>
            <person name="Karol K.G."/>
            <person name="Hedrich R."/>
            <person name="Ulvskov P."/>
            <person name="Glockner G."/>
            <person name="Delwiche C.F."/>
            <person name="Petrasek J."/>
            <person name="Van de Peer Y."/>
            <person name="Friml J."/>
            <person name="Beilby M."/>
            <person name="Dolan L."/>
            <person name="Kohara Y."/>
            <person name="Sugano S."/>
            <person name="Fujiyama A."/>
            <person name="Delaux P.-M."/>
            <person name="Quint M."/>
            <person name="TheiBen G."/>
            <person name="Hagemann M."/>
            <person name="Harholt J."/>
            <person name="Dunand C."/>
            <person name="Zachgo S."/>
            <person name="Langdale J."/>
            <person name="Maumus F."/>
            <person name="Straeten D.V.D."/>
            <person name="Gould S.B."/>
            <person name="Rensing S.A."/>
        </authorList>
    </citation>
    <scope>NUCLEOTIDE SEQUENCE [LARGE SCALE GENOMIC DNA]</scope>
    <source>
        <strain evidence="8 9">S276</strain>
    </source>
</reference>
<accession>A0A388KVS2</accession>
<evidence type="ECO:0000256" key="5">
    <source>
        <dbReference type="ARBA" id="ARBA00022989"/>
    </source>
</evidence>
<feature type="transmembrane region" description="Helical" evidence="7">
    <location>
        <begin position="52"/>
        <end position="72"/>
    </location>
</feature>
<organism evidence="8 9">
    <name type="scientific">Chara braunii</name>
    <name type="common">Braun's stonewort</name>
    <dbReference type="NCBI Taxonomy" id="69332"/>
    <lineage>
        <taxon>Eukaryota</taxon>
        <taxon>Viridiplantae</taxon>
        <taxon>Streptophyta</taxon>
        <taxon>Charophyceae</taxon>
        <taxon>Charales</taxon>
        <taxon>Characeae</taxon>
        <taxon>Chara</taxon>
    </lineage>
</organism>
<feature type="transmembrane region" description="Helical" evidence="7">
    <location>
        <begin position="99"/>
        <end position="120"/>
    </location>
</feature>
<feature type="transmembrane region" description="Helical" evidence="7">
    <location>
        <begin position="132"/>
        <end position="151"/>
    </location>
</feature>
<evidence type="ECO:0000256" key="6">
    <source>
        <dbReference type="ARBA" id="ARBA00023136"/>
    </source>
</evidence>
<dbReference type="EMBL" id="BFEA01000195">
    <property type="protein sequence ID" value="GBG74043.1"/>
    <property type="molecule type" value="Genomic_DNA"/>
</dbReference>
<dbReference type="OMA" id="ITWVGYK"/>
<keyword evidence="6 7" id="KW-0472">Membrane</keyword>
<feature type="transmembrane region" description="Helical" evidence="7">
    <location>
        <begin position="369"/>
        <end position="387"/>
    </location>
</feature>
<evidence type="ECO:0000256" key="7">
    <source>
        <dbReference type="RuleBase" id="RU363058"/>
    </source>
</evidence>
<feature type="transmembrane region" description="Helical" evidence="7">
    <location>
        <begin position="240"/>
        <end position="263"/>
    </location>
</feature>
<dbReference type="GO" id="GO:0005315">
    <property type="term" value="F:phosphate transmembrane transporter activity"/>
    <property type="evidence" value="ECO:0007669"/>
    <property type="project" value="InterPro"/>
</dbReference>
<evidence type="ECO:0000256" key="4">
    <source>
        <dbReference type="ARBA" id="ARBA00022692"/>
    </source>
</evidence>
<feature type="transmembrane region" description="Helical" evidence="7">
    <location>
        <begin position="516"/>
        <end position="539"/>
    </location>
</feature>
<evidence type="ECO:0000256" key="3">
    <source>
        <dbReference type="ARBA" id="ARBA00022592"/>
    </source>
</evidence>
<keyword evidence="5 7" id="KW-1133">Transmembrane helix</keyword>
<name>A0A388KVS2_CHABU</name>
<dbReference type="PANTHER" id="PTHR11101">
    <property type="entry name" value="PHOSPHATE TRANSPORTER"/>
    <property type="match status" value="1"/>
</dbReference>
<comment type="subcellular location">
    <subcellularLocation>
        <location evidence="1 7">Membrane</location>
        <topology evidence="1 7">Multi-pass membrane protein</topology>
    </subcellularLocation>
</comment>
<feature type="transmembrane region" description="Helical" evidence="7">
    <location>
        <begin position="427"/>
        <end position="444"/>
    </location>
</feature>
<evidence type="ECO:0000313" key="9">
    <source>
        <dbReference type="Proteomes" id="UP000265515"/>
    </source>
</evidence>
<sequence>MAAEFALDHMYHWIYILAIIVSFLMAWGIGANDVANSFGTSVGSGAITMKQAVVIAWVFEFCGAFFMGGRVADTMKGGIVDPKIFLIPDGKFDKAGAALLMWGMFIAIAVAAVWIVLATFYGMPISTTHSIIGSFIGFSMVAKGANSVFWYKEDPTSDLKVGGFAAIVVSWVLTPLIAGMASVVLFTFTKIVILRPQNSERRTLIAMPIYYGLTAFIITFFIVYKGSARLKLSDIGNGKATWIAIVVAVGVASLAALIGIPLAKRRLANLEDRKQHKAEQKARDRALIAQVAGGGAKECDEEKGEQGCKAPASRVEEDGAGPLMTTWQRVKAWYLLVESKTISHDLEFTEHTLDLHSRAEMFDERSEELFSFLQVLTACAAAFAHGSNDTANAIGPLSAVQNIYQGDAVKFDAKKGKLTLPKLEVESWQLAMGGFALGLGFAVWGWRMVRNLGGAVTKMTPSRGFTAELCAAMTVVVASRFGMPISTTQTLVGATIGVGASDDWRNVDWWLFGQFVISWVVTILFAGFGTAAVFSFTVFSPSVQV</sequence>
<feature type="transmembrane region" description="Helical" evidence="7">
    <location>
        <begin position="163"/>
        <end position="188"/>
    </location>
</feature>
<dbReference type="AlphaFoldDB" id="A0A388KVS2"/>
<dbReference type="GO" id="GO:0035435">
    <property type="term" value="P:phosphate ion transmembrane transport"/>
    <property type="evidence" value="ECO:0007669"/>
    <property type="project" value="TreeGrafter"/>
</dbReference>
<keyword evidence="3 7" id="KW-0592">Phosphate transport</keyword>
<comment type="similarity">
    <text evidence="7">Belongs to the inorganic phosphate transporter (PiT) (TC 2.A.20) family.</text>
</comment>
<keyword evidence="4 7" id="KW-0812">Transmembrane</keyword>
<keyword evidence="9" id="KW-1185">Reference proteome</keyword>
<feature type="transmembrane region" description="Helical" evidence="7">
    <location>
        <begin position="12"/>
        <end position="31"/>
    </location>
</feature>
<dbReference type="Gramene" id="GBG74043">
    <property type="protein sequence ID" value="GBG74043"/>
    <property type="gene ID" value="CBR_g17753"/>
</dbReference>
<protein>
    <recommendedName>
        <fullName evidence="7">Phosphate transporter</fullName>
    </recommendedName>
</protein>
<comment type="caution">
    <text evidence="8">The sequence shown here is derived from an EMBL/GenBank/DDBJ whole genome shotgun (WGS) entry which is preliminary data.</text>
</comment>
<gene>
    <name evidence="8" type="ORF">CBR_g17753</name>
</gene>
<dbReference type="Proteomes" id="UP000265515">
    <property type="component" value="Unassembled WGS sequence"/>
</dbReference>
<dbReference type="Pfam" id="PF01384">
    <property type="entry name" value="PHO4"/>
    <property type="match status" value="1"/>
</dbReference>